<dbReference type="AlphaFoldDB" id="A0AA37SBZ6"/>
<evidence type="ECO:0008006" key="4">
    <source>
        <dbReference type="Google" id="ProtNLM"/>
    </source>
</evidence>
<keyword evidence="3" id="KW-1185">Reference proteome</keyword>
<evidence type="ECO:0000313" key="3">
    <source>
        <dbReference type="Proteomes" id="UP001161389"/>
    </source>
</evidence>
<proteinExistence type="predicted"/>
<gene>
    <name evidence="2" type="ORF">GCM10007876_22400</name>
</gene>
<feature type="signal peptide" evidence="1">
    <location>
        <begin position="1"/>
        <end position="20"/>
    </location>
</feature>
<protein>
    <recommendedName>
        <fullName evidence="4">Lipoprotein</fullName>
    </recommendedName>
</protein>
<reference evidence="2" key="2">
    <citation type="submission" date="2023-01" db="EMBL/GenBank/DDBJ databases">
        <title>Draft genome sequence of Litoribrevibacter albus strain NBRC 110071.</title>
        <authorList>
            <person name="Sun Q."/>
            <person name="Mori K."/>
        </authorList>
    </citation>
    <scope>NUCLEOTIDE SEQUENCE</scope>
    <source>
        <strain evidence="2">NBRC 110071</strain>
    </source>
</reference>
<feature type="chain" id="PRO_5041223440" description="Lipoprotein" evidence="1">
    <location>
        <begin position="21"/>
        <end position="242"/>
    </location>
</feature>
<dbReference type="Proteomes" id="UP001161389">
    <property type="component" value="Unassembled WGS sequence"/>
</dbReference>
<organism evidence="2 3">
    <name type="scientific">Litoribrevibacter albus</name>
    <dbReference type="NCBI Taxonomy" id="1473156"/>
    <lineage>
        <taxon>Bacteria</taxon>
        <taxon>Pseudomonadati</taxon>
        <taxon>Pseudomonadota</taxon>
        <taxon>Gammaproteobacteria</taxon>
        <taxon>Oceanospirillales</taxon>
        <taxon>Oceanospirillaceae</taxon>
        <taxon>Litoribrevibacter</taxon>
    </lineage>
</organism>
<dbReference type="RefSeq" id="WP_284381473.1">
    <property type="nucleotide sequence ID" value="NZ_BSNM01000014.1"/>
</dbReference>
<reference evidence="2" key="1">
    <citation type="journal article" date="2014" name="Int. J. Syst. Evol. Microbiol.">
        <title>Complete genome sequence of Corynebacterium casei LMG S-19264T (=DSM 44701T), isolated from a smear-ripened cheese.</title>
        <authorList>
            <consortium name="US DOE Joint Genome Institute (JGI-PGF)"/>
            <person name="Walter F."/>
            <person name="Albersmeier A."/>
            <person name="Kalinowski J."/>
            <person name="Ruckert C."/>
        </authorList>
    </citation>
    <scope>NUCLEOTIDE SEQUENCE</scope>
    <source>
        <strain evidence="2">NBRC 110071</strain>
    </source>
</reference>
<dbReference type="EMBL" id="BSNM01000014">
    <property type="protein sequence ID" value="GLQ31761.1"/>
    <property type="molecule type" value="Genomic_DNA"/>
</dbReference>
<evidence type="ECO:0000256" key="1">
    <source>
        <dbReference type="SAM" id="SignalP"/>
    </source>
</evidence>
<sequence>MLRIAALLLLFSLLSACGSGDDGGSSEIKLASARNYNAAGVWDNSSQEPDYQLLALIDEQSHAVFYILDEVMFQCPLLIDRDRFTCIPATNYEISGVIDEEEKLTGAISNGNNVIYEFQLDYLDESDNNVRLESFVASWQKESDGYTQTITIDEDGDFTGSDTQGCVINGSIEYISPNVNVQSVKFTNSNCDLAGTFYGKGTIVPNTDTDTDEPAPLRWKLLASSGDWYLNSILTKQTPEEP</sequence>
<dbReference type="PROSITE" id="PS51257">
    <property type="entry name" value="PROKAR_LIPOPROTEIN"/>
    <property type="match status" value="1"/>
</dbReference>
<name>A0AA37SBZ6_9GAMM</name>
<comment type="caution">
    <text evidence="2">The sequence shown here is derived from an EMBL/GenBank/DDBJ whole genome shotgun (WGS) entry which is preliminary data.</text>
</comment>
<accession>A0AA37SBZ6</accession>
<keyword evidence="1" id="KW-0732">Signal</keyword>
<evidence type="ECO:0000313" key="2">
    <source>
        <dbReference type="EMBL" id="GLQ31761.1"/>
    </source>
</evidence>